<evidence type="ECO:0000256" key="2">
    <source>
        <dbReference type="ARBA" id="ARBA00022692"/>
    </source>
</evidence>
<evidence type="ECO:0000256" key="5">
    <source>
        <dbReference type="RuleBase" id="RU000477"/>
    </source>
</evidence>
<feature type="transmembrane region" description="Helical" evidence="6">
    <location>
        <begin position="106"/>
        <end position="133"/>
    </location>
</feature>
<dbReference type="PRINTS" id="PR00783">
    <property type="entry name" value="MINTRINSICP"/>
</dbReference>
<dbReference type="OrthoDB" id="3222at2759"/>
<organism evidence="7 8">
    <name type="scientific">Marchantia polymorpha</name>
    <name type="common">Common liverwort</name>
    <name type="synonym">Marchantia aquatica</name>
    <dbReference type="NCBI Taxonomy" id="3197"/>
    <lineage>
        <taxon>Eukaryota</taxon>
        <taxon>Viridiplantae</taxon>
        <taxon>Streptophyta</taxon>
        <taxon>Embryophyta</taxon>
        <taxon>Marchantiophyta</taxon>
        <taxon>Marchantiopsida</taxon>
        <taxon>Marchantiidae</taxon>
        <taxon>Marchantiales</taxon>
        <taxon>Marchantiaceae</taxon>
        <taxon>Marchantia</taxon>
    </lineage>
</organism>
<dbReference type="Pfam" id="PF00230">
    <property type="entry name" value="MIP"/>
    <property type="match status" value="1"/>
</dbReference>
<keyword evidence="5" id="KW-0813">Transport</keyword>
<evidence type="ECO:0000256" key="1">
    <source>
        <dbReference type="ARBA" id="ARBA00004141"/>
    </source>
</evidence>
<dbReference type="GO" id="GO:0015267">
    <property type="term" value="F:channel activity"/>
    <property type="evidence" value="ECO:0007669"/>
    <property type="project" value="InterPro"/>
</dbReference>
<evidence type="ECO:0000256" key="4">
    <source>
        <dbReference type="ARBA" id="ARBA00023136"/>
    </source>
</evidence>
<sequence length="154" mass="16894">MLGSELIGPRSLEAFSRSCCCSVQCLNTKNSAQSSVLDREQLNEEFLERQPSHLLTLPKYLQSSLPMRADFSVDIGLAIEIIGTFFLVYEIYSATDAKHKAKNSHVPIGGIVISQVVVPLSIRLVIFVVHLAIIPITCCGINPTRSFGSVTRDT</sequence>
<keyword evidence="8" id="KW-1185">Reference proteome</keyword>
<comment type="similarity">
    <text evidence="5">Belongs to the MIP/aquaporin (TC 1.A.8) family.</text>
</comment>
<dbReference type="Proteomes" id="UP000244005">
    <property type="component" value="Unassembled WGS sequence"/>
</dbReference>
<dbReference type="EMBL" id="KZ772746">
    <property type="protein sequence ID" value="PTQ35072.1"/>
    <property type="molecule type" value="Genomic_DNA"/>
</dbReference>
<accession>A0A2R6WML3</accession>
<evidence type="ECO:0000313" key="8">
    <source>
        <dbReference type="Proteomes" id="UP000244005"/>
    </source>
</evidence>
<evidence type="ECO:0008006" key="9">
    <source>
        <dbReference type="Google" id="ProtNLM"/>
    </source>
</evidence>
<dbReference type="Gene3D" id="1.20.1080.10">
    <property type="entry name" value="Glycerol uptake facilitator protein"/>
    <property type="match status" value="1"/>
</dbReference>
<dbReference type="InterPro" id="IPR023271">
    <property type="entry name" value="Aquaporin-like"/>
</dbReference>
<name>A0A2R6WML3_MARPO</name>
<protein>
    <recommendedName>
        <fullName evidence="9">Aquaporin</fullName>
    </recommendedName>
</protein>
<dbReference type="Gramene" id="Mp7g03380.1">
    <property type="protein sequence ID" value="Mp7g03380.1.cds"/>
    <property type="gene ID" value="Mp7g03380"/>
</dbReference>
<comment type="subcellular location">
    <subcellularLocation>
        <location evidence="1">Membrane</location>
        <topology evidence="1">Multi-pass membrane protein</topology>
    </subcellularLocation>
</comment>
<evidence type="ECO:0000313" key="7">
    <source>
        <dbReference type="EMBL" id="PTQ35072.1"/>
    </source>
</evidence>
<dbReference type="InterPro" id="IPR000425">
    <property type="entry name" value="MIP"/>
</dbReference>
<gene>
    <name evidence="7" type="ORF">MARPO_0074s0058</name>
</gene>
<keyword evidence="2 5" id="KW-0812">Transmembrane</keyword>
<proteinExistence type="inferred from homology"/>
<evidence type="ECO:0000256" key="6">
    <source>
        <dbReference type="SAM" id="Phobius"/>
    </source>
</evidence>
<keyword evidence="3 6" id="KW-1133">Transmembrane helix</keyword>
<dbReference type="AlphaFoldDB" id="A0A2R6WML3"/>
<keyword evidence="4 6" id="KW-0472">Membrane</keyword>
<dbReference type="SUPFAM" id="SSF81338">
    <property type="entry name" value="Aquaporin-like"/>
    <property type="match status" value="1"/>
</dbReference>
<feature type="transmembrane region" description="Helical" evidence="6">
    <location>
        <begin position="75"/>
        <end position="94"/>
    </location>
</feature>
<dbReference type="PANTHER" id="PTHR45687">
    <property type="entry name" value="AQUAPORIN OR AQUAGLYCEROPORIN RELATED"/>
    <property type="match status" value="1"/>
</dbReference>
<reference evidence="8" key="1">
    <citation type="journal article" date="2017" name="Cell">
        <title>Insights into land plant evolution garnered from the Marchantia polymorpha genome.</title>
        <authorList>
            <person name="Bowman J.L."/>
            <person name="Kohchi T."/>
            <person name="Yamato K.T."/>
            <person name="Jenkins J."/>
            <person name="Shu S."/>
            <person name="Ishizaki K."/>
            <person name="Yamaoka S."/>
            <person name="Nishihama R."/>
            <person name="Nakamura Y."/>
            <person name="Berger F."/>
            <person name="Adam C."/>
            <person name="Aki S.S."/>
            <person name="Althoff F."/>
            <person name="Araki T."/>
            <person name="Arteaga-Vazquez M.A."/>
            <person name="Balasubrmanian S."/>
            <person name="Barry K."/>
            <person name="Bauer D."/>
            <person name="Boehm C.R."/>
            <person name="Briginshaw L."/>
            <person name="Caballero-Perez J."/>
            <person name="Catarino B."/>
            <person name="Chen F."/>
            <person name="Chiyoda S."/>
            <person name="Chovatia M."/>
            <person name="Davies K.M."/>
            <person name="Delmans M."/>
            <person name="Demura T."/>
            <person name="Dierschke T."/>
            <person name="Dolan L."/>
            <person name="Dorantes-Acosta A.E."/>
            <person name="Eklund D.M."/>
            <person name="Florent S.N."/>
            <person name="Flores-Sandoval E."/>
            <person name="Fujiyama A."/>
            <person name="Fukuzawa H."/>
            <person name="Galik B."/>
            <person name="Grimanelli D."/>
            <person name="Grimwood J."/>
            <person name="Grossniklaus U."/>
            <person name="Hamada T."/>
            <person name="Haseloff J."/>
            <person name="Hetherington A.J."/>
            <person name="Higo A."/>
            <person name="Hirakawa Y."/>
            <person name="Hundley H.N."/>
            <person name="Ikeda Y."/>
            <person name="Inoue K."/>
            <person name="Inoue S.I."/>
            <person name="Ishida S."/>
            <person name="Jia Q."/>
            <person name="Kakita M."/>
            <person name="Kanazawa T."/>
            <person name="Kawai Y."/>
            <person name="Kawashima T."/>
            <person name="Kennedy M."/>
            <person name="Kinose K."/>
            <person name="Kinoshita T."/>
            <person name="Kohara Y."/>
            <person name="Koide E."/>
            <person name="Komatsu K."/>
            <person name="Kopischke S."/>
            <person name="Kubo M."/>
            <person name="Kyozuka J."/>
            <person name="Lagercrantz U."/>
            <person name="Lin S.S."/>
            <person name="Lindquist E."/>
            <person name="Lipzen A.M."/>
            <person name="Lu C.W."/>
            <person name="De Luna E."/>
            <person name="Martienssen R.A."/>
            <person name="Minamino N."/>
            <person name="Mizutani M."/>
            <person name="Mizutani M."/>
            <person name="Mochizuki N."/>
            <person name="Monte I."/>
            <person name="Mosher R."/>
            <person name="Nagasaki H."/>
            <person name="Nakagami H."/>
            <person name="Naramoto S."/>
            <person name="Nishitani K."/>
            <person name="Ohtani M."/>
            <person name="Okamoto T."/>
            <person name="Okumura M."/>
            <person name="Phillips J."/>
            <person name="Pollak B."/>
            <person name="Reinders A."/>
            <person name="Rovekamp M."/>
            <person name="Sano R."/>
            <person name="Sawa S."/>
            <person name="Schmid M.W."/>
            <person name="Shirakawa M."/>
            <person name="Solano R."/>
            <person name="Spunde A."/>
            <person name="Suetsugu N."/>
            <person name="Sugano S."/>
            <person name="Sugiyama A."/>
            <person name="Sun R."/>
            <person name="Suzuki Y."/>
            <person name="Takenaka M."/>
            <person name="Takezawa D."/>
            <person name="Tomogane H."/>
            <person name="Tsuzuki M."/>
            <person name="Ueda T."/>
            <person name="Umeda M."/>
            <person name="Ward J.M."/>
            <person name="Watanabe Y."/>
            <person name="Yazaki K."/>
            <person name="Yokoyama R."/>
            <person name="Yoshitake Y."/>
            <person name="Yotsui I."/>
            <person name="Zachgo S."/>
            <person name="Schmutz J."/>
        </authorList>
    </citation>
    <scope>NUCLEOTIDE SEQUENCE [LARGE SCALE GENOMIC DNA]</scope>
    <source>
        <strain evidence="8">Tak-1</strain>
    </source>
</reference>
<dbReference type="GO" id="GO:0016020">
    <property type="term" value="C:membrane"/>
    <property type="evidence" value="ECO:0007669"/>
    <property type="project" value="UniProtKB-SubCell"/>
</dbReference>
<dbReference type="InterPro" id="IPR034294">
    <property type="entry name" value="Aquaporin_transptr"/>
</dbReference>
<evidence type="ECO:0000256" key="3">
    <source>
        <dbReference type="ARBA" id="ARBA00022989"/>
    </source>
</evidence>